<dbReference type="FunFam" id="3.40.50.10190:FF:000018">
    <property type="entry name" value="DNA topoisomerase 2-binding protein 1"/>
    <property type="match status" value="1"/>
</dbReference>
<dbReference type="CDD" id="cd17738">
    <property type="entry name" value="BRCT_TopBP1_rpt7"/>
    <property type="match status" value="1"/>
</dbReference>
<reference evidence="4" key="1">
    <citation type="submission" date="2021-07" db="EMBL/GenBank/DDBJ databases">
        <authorList>
            <person name="Catto M.A."/>
            <person name="Jacobson A."/>
            <person name="Kennedy G."/>
            <person name="Labadie P."/>
            <person name="Hunt B.G."/>
            <person name="Srinivasan R."/>
        </authorList>
    </citation>
    <scope>NUCLEOTIDE SEQUENCE</scope>
    <source>
        <strain evidence="4">PL_HMW_Pooled</strain>
        <tissue evidence="4">Head</tissue>
    </source>
</reference>
<feature type="region of interest" description="Disordered" evidence="2">
    <location>
        <begin position="530"/>
        <end position="551"/>
    </location>
</feature>
<dbReference type="InterPro" id="IPR036420">
    <property type="entry name" value="BRCT_dom_sf"/>
</dbReference>
<feature type="region of interest" description="Disordered" evidence="2">
    <location>
        <begin position="1045"/>
        <end position="1106"/>
    </location>
</feature>
<dbReference type="GO" id="GO:0033314">
    <property type="term" value="P:mitotic DNA replication checkpoint signaling"/>
    <property type="evidence" value="ECO:0007669"/>
    <property type="project" value="TreeGrafter"/>
</dbReference>
<feature type="compositionally biased region" description="Polar residues" evidence="2">
    <location>
        <begin position="948"/>
        <end position="967"/>
    </location>
</feature>
<feature type="domain" description="BRCT" evidence="3">
    <location>
        <begin position="599"/>
        <end position="679"/>
    </location>
</feature>
<evidence type="ECO:0000313" key="4">
    <source>
        <dbReference type="EMBL" id="KAK3930026.1"/>
    </source>
</evidence>
<name>A0AAE1HZD5_9NEOP</name>
<dbReference type="PROSITE" id="PS50172">
    <property type="entry name" value="BRCT"/>
    <property type="match status" value="6"/>
</dbReference>
<evidence type="ECO:0000313" key="5">
    <source>
        <dbReference type="Proteomes" id="UP001219518"/>
    </source>
</evidence>
<keyword evidence="5" id="KW-1185">Reference proteome</keyword>
<feature type="compositionally biased region" description="Polar residues" evidence="2">
    <location>
        <begin position="537"/>
        <end position="547"/>
    </location>
</feature>
<dbReference type="SMART" id="SM00292">
    <property type="entry name" value="BRCT"/>
    <property type="match status" value="6"/>
</dbReference>
<dbReference type="CDD" id="cd17731">
    <property type="entry name" value="BRCT_TopBP1_rpt2_like"/>
    <property type="match status" value="1"/>
</dbReference>
<feature type="domain" description="BRCT" evidence="3">
    <location>
        <begin position="1132"/>
        <end position="1199"/>
    </location>
</feature>
<dbReference type="Gene3D" id="3.40.50.10190">
    <property type="entry name" value="BRCT domain"/>
    <property type="match status" value="8"/>
</dbReference>
<dbReference type="Pfam" id="PF21298">
    <property type="entry name" value="TopBP1_BRCT0"/>
    <property type="match status" value="1"/>
</dbReference>
<feature type="region of interest" description="Disordered" evidence="2">
    <location>
        <begin position="565"/>
        <end position="593"/>
    </location>
</feature>
<dbReference type="Proteomes" id="UP001219518">
    <property type="component" value="Unassembled WGS sequence"/>
</dbReference>
<feature type="domain" description="BRCT" evidence="3">
    <location>
        <begin position="685"/>
        <end position="781"/>
    </location>
</feature>
<feature type="compositionally biased region" description="Basic and acidic residues" evidence="2">
    <location>
        <begin position="1056"/>
        <end position="1091"/>
    </location>
</feature>
<feature type="region of interest" description="Disordered" evidence="2">
    <location>
        <begin position="493"/>
        <end position="513"/>
    </location>
</feature>
<dbReference type="Pfam" id="PF12738">
    <property type="entry name" value="PTCB-BRCT"/>
    <property type="match status" value="2"/>
</dbReference>
<dbReference type="Pfam" id="PF00533">
    <property type="entry name" value="BRCT"/>
    <property type="match status" value="3"/>
</dbReference>
<dbReference type="EMBL" id="JAHWGI010001409">
    <property type="protein sequence ID" value="KAK3930026.1"/>
    <property type="molecule type" value="Genomic_DNA"/>
</dbReference>
<feature type="region of interest" description="Disordered" evidence="2">
    <location>
        <begin position="849"/>
        <end position="873"/>
    </location>
</feature>
<sequence length="1335" mass="147647">MTRQGTSKKEKYLLIHRRCNSSVMTSTLLSQQEDDDEVELIFVIPLNLKADDCDKNMQDAFQSSLVKELNPTWKSESQCLQLKPGKTSVFVLQQFSGAAFEHLKKYKCVIIGPRCLNHCLMRDEAIPIVPYPTFTDAMKDLVITSSGGGVEAKKEIKERVELMAGTYIKNFSEKTTHVVVCSVSSTKYEKALELGIPVRTHEWVNAVWTKSLNEYILATDEIFNHYKCPPFLNLNVCSSGITTREQERLRNVVTKHGGTFDGAFSQKINVLVVKQPKGEKYKYAQQWDVPCVEPKWIYDSVQNGHALPTKSYEVKGGRAASSPSDTDASVTFSANVSTIQFDQRTHIDETVLNSSVSSVASFCPTSKNKTPAPKQTSVKTPVKVCPPPWPNPGELKHLLSEVNLSQAKKAGSFLDGCGVYLLGWNSDEEECLRKILKCSGAARFSDLSDRVSHVLVGNLEKPFLRTIRALPHKPYVVNIKWLIQSVTEKAPASEEPFNCLPSEKLDTTEAPSPLSKKGMALLQNFSPHKPLAAQNHPLENNQNSPSPNKDDQLLAKYISADSSSICMPPPPVPSPKKQASHPAIKPKTAETSDVETQEDSLKFVIVGLPEASASYAEKDLIQKYGGEVVPKSYKGVPDFAIVPLTGFTLRQTATEIVTILWLQACIEQQGLVPVEYYHQPVVLDVSKKPLQGCVVSLSGYSGKERQFILELASALGATCQEVFARTTKVDAKASSHLVCKTDEKTKKFNAAIKWLRPAVYHSWLFACASSGSYVPECGHLVDPQQVVKPIDSLNISTASFINNSTTHNKIEPSTVTALKKVASGTTPERSAIPPELMKQVDHILNYEPSPNRHAVKTPPVPIGLSDNPTPGESKRIQRWLNKLPEQLPASHSRRDSTPMHELMKNVLRANTVTTPEMLGEVPLQSNHIEDIPESATAMAQAGKKETDSITTDPLSTPTHSSSFTSRQLFKPDVNSSSLCAGPLDKLKRLIATPETAEDSTSSKSASLNHLRVASNPHKSIIHDPLKDGSQPYAIKWEDPANLKRFTSEESSSADVGSRRNEQPVKRKSSENAENTPEPKRSHHENTKEVSKSESIGKVYHHENTKEVSKSESIGKVYKFCMSAVDTKGPYVSIIQKLGGELINTQSYDPTATHLLLVKAPQRSEKLLAFIAAGKWVLHISYLMNSEKKGRFLPEEDYEWGNPNNHLLGQLKPNTLEEALAKAVYRWRIIIAETHCGGAFKDFTCKIFSDKAAAFARLVAAGGGKVLAEESQETPSICIVQLSTHRDVLHEFAMKGIPCVPPTFLYDHLTLHPIPSPESKTLEEYKKLRSQYETNL</sequence>
<proteinExistence type="predicted"/>
<evidence type="ECO:0000256" key="1">
    <source>
        <dbReference type="ARBA" id="ARBA00022737"/>
    </source>
</evidence>
<dbReference type="GO" id="GO:0006270">
    <property type="term" value="P:DNA replication initiation"/>
    <property type="evidence" value="ECO:0007669"/>
    <property type="project" value="TreeGrafter"/>
</dbReference>
<organism evidence="4 5">
    <name type="scientific">Frankliniella fusca</name>
    <dbReference type="NCBI Taxonomy" id="407009"/>
    <lineage>
        <taxon>Eukaryota</taxon>
        <taxon>Metazoa</taxon>
        <taxon>Ecdysozoa</taxon>
        <taxon>Arthropoda</taxon>
        <taxon>Hexapoda</taxon>
        <taxon>Insecta</taxon>
        <taxon>Pterygota</taxon>
        <taxon>Neoptera</taxon>
        <taxon>Paraneoptera</taxon>
        <taxon>Thysanoptera</taxon>
        <taxon>Terebrantia</taxon>
        <taxon>Thripoidea</taxon>
        <taxon>Thripidae</taxon>
        <taxon>Frankliniella</taxon>
    </lineage>
</organism>
<dbReference type="SUPFAM" id="SSF52113">
    <property type="entry name" value="BRCT domain"/>
    <property type="match status" value="6"/>
</dbReference>
<reference evidence="4" key="2">
    <citation type="journal article" date="2023" name="BMC Genomics">
        <title>Pest status, molecular evolution, and epigenetic factors derived from the genome assembly of Frankliniella fusca, a thysanopteran phytovirus vector.</title>
        <authorList>
            <person name="Catto M.A."/>
            <person name="Labadie P.E."/>
            <person name="Jacobson A.L."/>
            <person name="Kennedy G.G."/>
            <person name="Srinivasan R."/>
            <person name="Hunt B.G."/>
        </authorList>
    </citation>
    <scope>NUCLEOTIDE SEQUENCE</scope>
    <source>
        <strain evidence="4">PL_HMW_Pooled</strain>
    </source>
</reference>
<evidence type="ECO:0000256" key="2">
    <source>
        <dbReference type="SAM" id="MobiDB-lite"/>
    </source>
</evidence>
<dbReference type="PANTHER" id="PTHR13561">
    <property type="entry name" value="DNA REPLICATION REGULATOR DPB11-RELATED"/>
    <property type="match status" value="1"/>
</dbReference>
<dbReference type="PANTHER" id="PTHR13561:SF20">
    <property type="entry name" value="DNA TOPOISOMERASE 2-BINDING PROTEIN 1"/>
    <property type="match status" value="1"/>
</dbReference>
<dbReference type="InterPro" id="IPR049542">
    <property type="entry name" value="TopBP1-like_BRCT0"/>
</dbReference>
<evidence type="ECO:0000259" key="3">
    <source>
        <dbReference type="PROSITE" id="PS50172"/>
    </source>
</evidence>
<protein>
    <submittedName>
        <fullName evidence="4">DNA topoisomerase 2-binding protein 1-A</fullName>
    </submittedName>
</protein>
<keyword evidence="1" id="KW-0677">Repeat</keyword>
<dbReference type="CDD" id="cd00027">
    <property type="entry name" value="BRCT"/>
    <property type="match status" value="1"/>
</dbReference>
<feature type="region of interest" description="Disordered" evidence="2">
    <location>
        <begin position="936"/>
        <end position="967"/>
    </location>
</feature>
<dbReference type="InterPro" id="IPR001357">
    <property type="entry name" value="BRCT_dom"/>
</dbReference>
<dbReference type="GO" id="GO:0007095">
    <property type="term" value="P:mitotic G2 DNA damage checkpoint signaling"/>
    <property type="evidence" value="ECO:0007669"/>
    <property type="project" value="TreeGrafter"/>
</dbReference>
<accession>A0AAE1HZD5</accession>
<feature type="domain" description="BRCT" evidence="3">
    <location>
        <begin position="133"/>
        <end position="204"/>
    </location>
</feature>
<gene>
    <name evidence="4" type="ORF">KUF71_004597</name>
</gene>
<dbReference type="InterPro" id="IPR059215">
    <property type="entry name" value="BRCT2_TopBP1-like"/>
</dbReference>
<feature type="domain" description="BRCT" evidence="3">
    <location>
        <begin position="226"/>
        <end position="314"/>
    </location>
</feature>
<feature type="domain" description="BRCT" evidence="3">
    <location>
        <begin position="409"/>
        <end position="499"/>
    </location>
</feature>
<comment type="caution">
    <text evidence="4">The sequence shown here is derived from an EMBL/GenBank/DDBJ whole genome shotgun (WGS) entry which is preliminary data.</text>
</comment>